<organism evidence="6 7">
    <name type="scientific">Tilletiaria anomala (strain ATCC 24038 / CBS 436.72 / UBC 951)</name>
    <dbReference type="NCBI Taxonomy" id="1037660"/>
    <lineage>
        <taxon>Eukaryota</taxon>
        <taxon>Fungi</taxon>
        <taxon>Dikarya</taxon>
        <taxon>Basidiomycota</taxon>
        <taxon>Ustilaginomycotina</taxon>
        <taxon>Exobasidiomycetes</taxon>
        <taxon>Georgefischeriales</taxon>
        <taxon>Tilletiariaceae</taxon>
        <taxon>Tilletiaria</taxon>
    </lineage>
</organism>
<dbReference type="PANTHER" id="PTHR12400">
    <property type="entry name" value="INOSITOL POLYPHOSPHATE KINASE"/>
    <property type="match status" value="1"/>
</dbReference>
<dbReference type="Pfam" id="PF03770">
    <property type="entry name" value="IPK"/>
    <property type="match status" value="1"/>
</dbReference>
<feature type="compositionally biased region" description="Low complexity" evidence="5">
    <location>
        <begin position="21"/>
        <end position="41"/>
    </location>
</feature>
<dbReference type="GO" id="GO:0046854">
    <property type="term" value="P:phosphatidylinositol phosphate biosynthetic process"/>
    <property type="evidence" value="ECO:0007669"/>
    <property type="project" value="TreeGrafter"/>
</dbReference>
<feature type="region of interest" description="Disordered" evidence="5">
    <location>
        <begin position="1337"/>
        <end position="1361"/>
    </location>
</feature>
<evidence type="ECO:0000313" key="7">
    <source>
        <dbReference type="Proteomes" id="UP000027361"/>
    </source>
</evidence>
<protein>
    <recommendedName>
        <fullName evidence="4">Kinase</fullName>
        <ecNumber evidence="4">2.7.-.-</ecNumber>
    </recommendedName>
</protein>
<feature type="region of interest" description="Disordered" evidence="5">
    <location>
        <begin position="1083"/>
        <end position="1107"/>
    </location>
</feature>
<feature type="compositionally biased region" description="Low complexity" evidence="5">
    <location>
        <begin position="1337"/>
        <end position="1352"/>
    </location>
</feature>
<evidence type="ECO:0000256" key="1">
    <source>
        <dbReference type="ARBA" id="ARBA00007374"/>
    </source>
</evidence>
<dbReference type="GeneID" id="25266393"/>
<evidence type="ECO:0000256" key="4">
    <source>
        <dbReference type="RuleBase" id="RU363090"/>
    </source>
</evidence>
<dbReference type="GO" id="GO:0000824">
    <property type="term" value="F:inositol-1,4,5,6-tetrakisphosphate 3-kinase activity"/>
    <property type="evidence" value="ECO:0007669"/>
    <property type="project" value="TreeGrafter"/>
</dbReference>
<sequence>MEQPQSFPPQSNLEHRHDRSAQTSSSPSSSPSPPQRQQHQSITSAATHGSAFSSDASSADAAYNQASYKLAEMGLSQAKNAEATALASIGSGVDGDAGPSPRREQASMRIQASLPACSPPKRAEAETPRSRPAAAISSPNGRSPGQPDSCGLSSPAGLSPGGGGGGLHISLPPNYPALGQNVFSPTAKSSKASSPVTAIVGSSGSTFSSGSGMAAPVTARNDDVSDLEDAVESFAGDPKGHEKGQGWPMSAPLQTTLQSFNASRAAPSRDGKEQGKSGALGQGGSARASRHQTSGPVPAGLEYASLEWSPHKRLTSVDPLSSESGGRTGMAVKSSAQSSGRLAGGSSKEERSPSTRMTPRRSGVLDVNGSSAALQQQQESKALAKMAKDGGDFSLPPAMLSSGRKASVSLQLFKETGSAGVIPQLASSKLGKEAAAAASAVASSRSPRATAMAATSEAAESAAAPSSSSAARSSSMWPPAVPSSIISSERRADATSTAAAHEPSAPGHLNPALRSPSADVFNASSQHAKEPTMEPSLSEQSRPLEVESRTVETLLSTVTSKGGIVGIQPHGRSFVPSQGDATDSEEQWSATEFEETESEDDQNDWGVGEEGNAGEYASPSFSPDFEGFDMDRRIRARPRSRQRQLAAGVEPSEGGQLRGSIVIPSPSASHPPSPHEHRHSAHSARAPAVVQLQPFNNQVGGHSSIFRFSKRAVCKPLVSRENQFYEAVERDHPKLLQFIPQYLGVLNVTFRHVDPAAKEKGWRGSEGDPSRAAAATAGVKSGFSPLQQPSSQPQQGKRKIFQGQQDNDEEVPEVAVELNRHIMPEWVLRRSGCSFRQGNQRTVSLHQTHSHDSSRSRLQQQQAQNRSFERATSEQPPLMAPAVDRAWSPAILDSPALGTAGINTPPLSSSPMTPGASPLTSFSPGGADYVSRGMPGSFTPIDGGVQSGSTPPAGGYPVHVFGRGSTAVNRRLQEQVLREVFSKDPTKRGRRVSKRSHADGIHPSAGSYGTRGKSESRERAAATPGGTGTPNSERRAPGSMDTSPGGSRPPTATGEHEPWPEGGPHRPRRAHSDATLPLQNLSLSSATPVPSNSQSAVKRSRSPEANVFEMEDVESASTAPPEVKEHIASPPLLPRHHEEHDDVARQDHFLLMEDLTGRLRSPCVLDLKMGTRQYGLDATEAKKHSQTLKCDKTTSRTHGVRICGMQVFDCTTESYIFQDKYYGRQVAPADFPRALGRFFDNGEVLMLHHFPSIVQQLRQLARIVHGLKGYRFYASSLLFIYDGAHEIQVKLMQDFEQRIKHGIAGVPLSTIDSASASPAMLPVDAQSGGKLVPPSLLSVSSESSKAGSGTASPLMDGSKKARRRKGEMKIRIIDFAHSTTGSDFRNPNEEAPKELIDPDEYFARPVVRFPPRLHEGPDSGYLWGLKNLCASFAEIWKTERKKRIDAALAALGTSAADEEKAQTRRAVDIGDLRVDDEDVFHEIFGDSPEGLKGYVST</sequence>
<feature type="compositionally biased region" description="Polar residues" evidence="5">
    <location>
        <begin position="1"/>
        <end position="12"/>
    </location>
</feature>
<feature type="compositionally biased region" description="Basic and acidic residues" evidence="5">
    <location>
        <begin position="978"/>
        <end position="987"/>
    </location>
</feature>
<feature type="compositionally biased region" description="Low complexity" evidence="5">
    <location>
        <begin position="784"/>
        <end position="795"/>
    </location>
</feature>
<accession>A0A066WCH1</accession>
<keyword evidence="7" id="KW-1185">Reference proteome</keyword>
<dbReference type="InParanoid" id="A0A066WCH1"/>
<feature type="region of interest" description="Disordered" evidence="5">
    <location>
        <begin position="437"/>
        <end position="549"/>
    </location>
</feature>
<dbReference type="GO" id="GO:0005737">
    <property type="term" value="C:cytoplasm"/>
    <property type="evidence" value="ECO:0007669"/>
    <property type="project" value="TreeGrafter"/>
</dbReference>
<feature type="region of interest" description="Disordered" evidence="5">
    <location>
        <begin position="89"/>
        <end position="406"/>
    </location>
</feature>
<name>A0A066WCH1_TILAU</name>
<feature type="compositionally biased region" description="Polar residues" evidence="5">
    <location>
        <begin position="252"/>
        <end position="262"/>
    </location>
</feature>
<dbReference type="STRING" id="1037660.A0A066WCH1"/>
<keyword evidence="2 4" id="KW-0808">Transferase</keyword>
<dbReference type="InterPro" id="IPR005522">
    <property type="entry name" value="IPK"/>
</dbReference>
<feature type="region of interest" description="Disordered" evidence="5">
    <location>
        <begin position="978"/>
        <end position="1071"/>
    </location>
</feature>
<dbReference type="FunCoup" id="A0A066WCH1">
    <property type="interactions" value="203"/>
</dbReference>
<dbReference type="OrthoDB" id="2573163at2759"/>
<proteinExistence type="inferred from homology"/>
<feature type="region of interest" description="Disordered" evidence="5">
    <location>
        <begin position="1"/>
        <end position="60"/>
    </location>
</feature>
<feature type="region of interest" description="Disordered" evidence="5">
    <location>
        <begin position="897"/>
        <end position="917"/>
    </location>
</feature>
<feature type="compositionally biased region" description="Basic and acidic residues" evidence="5">
    <location>
        <begin position="759"/>
        <end position="769"/>
    </location>
</feature>
<feature type="region of interest" description="Disordered" evidence="5">
    <location>
        <begin position="841"/>
        <end position="879"/>
    </location>
</feature>
<feature type="compositionally biased region" description="Low complexity" evidence="5">
    <location>
        <begin position="50"/>
        <end position="60"/>
    </location>
</feature>
<feature type="compositionally biased region" description="Low complexity" evidence="5">
    <location>
        <begin position="437"/>
        <end position="476"/>
    </location>
</feature>
<feature type="compositionally biased region" description="Low complexity" evidence="5">
    <location>
        <begin position="856"/>
        <end position="866"/>
    </location>
</feature>
<feature type="region of interest" description="Disordered" evidence="5">
    <location>
        <begin position="562"/>
        <end position="684"/>
    </location>
</feature>
<evidence type="ECO:0000256" key="2">
    <source>
        <dbReference type="ARBA" id="ARBA00022679"/>
    </source>
</evidence>
<dbReference type="GO" id="GO:0032958">
    <property type="term" value="P:inositol phosphate biosynthetic process"/>
    <property type="evidence" value="ECO:0007669"/>
    <property type="project" value="InterPro"/>
</dbReference>
<feature type="compositionally biased region" description="Polar residues" evidence="5">
    <location>
        <begin position="901"/>
        <end position="917"/>
    </location>
</feature>
<feature type="compositionally biased region" description="Acidic residues" evidence="5">
    <location>
        <begin position="582"/>
        <end position="603"/>
    </location>
</feature>
<dbReference type="EMBL" id="JMSN01000016">
    <property type="protein sequence ID" value="KDN51436.1"/>
    <property type="molecule type" value="Genomic_DNA"/>
</dbReference>
<dbReference type="Proteomes" id="UP000027361">
    <property type="component" value="Unassembled WGS sequence"/>
</dbReference>
<dbReference type="SUPFAM" id="SSF56104">
    <property type="entry name" value="SAICAR synthase-like"/>
    <property type="match status" value="1"/>
</dbReference>
<evidence type="ECO:0000256" key="3">
    <source>
        <dbReference type="ARBA" id="ARBA00022777"/>
    </source>
</evidence>
<feature type="compositionally biased region" description="Polar residues" evidence="5">
    <location>
        <begin position="368"/>
        <end position="380"/>
    </location>
</feature>
<dbReference type="HOGENOM" id="CLU_248854_0_0_1"/>
<feature type="compositionally biased region" description="Low complexity" evidence="5">
    <location>
        <begin position="184"/>
        <end position="212"/>
    </location>
</feature>
<comment type="caution">
    <text evidence="6">The sequence shown here is derived from an EMBL/GenBank/DDBJ whole genome shotgun (WGS) entry which is preliminary data.</text>
</comment>
<dbReference type="GO" id="GO:0008440">
    <property type="term" value="F:inositol-1,4,5-trisphosphate 3-kinase activity"/>
    <property type="evidence" value="ECO:0007669"/>
    <property type="project" value="TreeGrafter"/>
</dbReference>
<dbReference type="EC" id="2.7.-.-" evidence="4"/>
<evidence type="ECO:0000313" key="6">
    <source>
        <dbReference type="EMBL" id="KDN51436.1"/>
    </source>
</evidence>
<keyword evidence="3 4" id="KW-0418">Kinase</keyword>
<gene>
    <name evidence="6" type="ORF">K437DRAFT_272934</name>
</gene>
<feature type="compositionally biased region" description="Polar residues" evidence="5">
    <location>
        <begin position="1083"/>
        <end position="1097"/>
    </location>
</feature>
<evidence type="ECO:0000256" key="5">
    <source>
        <dbReference type="SAM" id="MobiDB-lite"/>
    </source>
</evidence>
<dbReference type="RefSeq" id="XP_013244772.1">
    <property type="nucleotide sequence ID" value="XM_013389318.1"/>
</dbReference>
<reference evidence="6 7" key="1">
    <citation type="submission" date="2014-05" db="EMBL/GenBank/DDBJ databases">
        <title>Draft genome sequence of a rare smut relative, Tilletiaria anomala UBC 951.</title>
        <authorList>
            <consortium name="DOE Joint Genome Institute"/>
            <person name="Toome M."/>
            <person name="Kuo A."/>
            <person name="Henrissat B."/>
            <person name="Lipzen A."/>
            <person name="Tritt A."/>
            <person name="Yoshinaga Y."/>
            <person name="Zane M."/>
            <person name="Barry K."/>
            <person name="Grigoriev I.V."/>
            <person name="Spatafora J.W."/>
            <person name="Aimea M.C."/>
        </authorList>
    </citation>
    <scope>NUCLEOTIDE SEQUENCE [LARGE SCALE GENOMIC DNA]</scope>
    <source>
        <strain evidence="6 7">UBC 951</strain>
    </source>
</reference>
<dbReference type="PANTHER" id="PTHR12400:SF21">
    <property type="entry name" value="KINASE"/>
    <property type="match status" value="1"/>
</dbReference>
<dbReference type="InterPro" id="IPR038286">
    <property type="entry name" value="IPK_sf"/>
</dbReference>
<dbReference type="Gene3D" id="3.30.470.160">
    <property type="entry name" value="Inositol polyphosphate kinase"/>
    <property type="match status" value="1"/>
</dbReference>
<comment type="similarity">
    <text evidence="1 4">Belongs to the inositol phosphokinase (IPK) family.</text>
</comment>
<dbReference type="GO" id="GO:0005634">
    <property type="term" value="C:nucleus"/>
    <property type="evidence" value="ECO:0007669"/>
    <property type="project" value="TreeGrafter"/>
</dbReference>
<feature type="region of interest" description="Disordered" evidence="5">
    <location>
        <begin position="759"/>
        <end position="812"/>
    </location>
</feature>